<dbReference type="InterPro" id="IPR029058">
    <property type="entry name" value="AB_hydrolase_fold"/>
</dbReference>
<gene>
    <name evidence="1" type="ORF">SAMN04488567_2744</name>
</gene>
<dbReference type="SUPFAM" id="SSF53474">
    <property type="entry name" value="alpha/beta-Hydrolases"/>
    <property type="match status" value="1"/>
</dbReference>
<dbReference type="Proteomes" id="UP000198922">
    <property type="component" value="Unassembled WGS sequence"/>
</dbReference>
<evidence type="ECO:0000313" key="1">
    <source>
        <dbReference type="EMBL" id="SDE83647.1"/>
    </source>
</evidence>
<dbReference type="Gene3D" id="3.40.50.1820">
    <property type="entry name" value="alpha/beta hydrolase"/>
    <property type="match status" value="1"/>
</dbReference>
<evidence type="ECO:0000313" key="2">
    <source>
        <dbReference type="Proteomes" id="UP000198922"/>
    </source>
</evidence>
<sequence>MTDVTQAEFTFPVTYAEGTQTLRGTIYRPASSVAGAEALPPVVFNSGFTGGVSMYGQLMGRALAERGYTVTTYDVTGFFTNKAVRNTYRDGDLTVTNVSLEDQTTELLALIAWTRAECGRMPAVASWAMGSVASLAAITELARSGGEQVAFYVPMNYTRLSALQGLRADPAAADAALAALADDAAIPPFDTGTEATRLGYYPLDPATQAYVDDQLGSYTDAGGADRWPGCTHVSAKSYKSYVAFDPEAGLAAAGAGFPPALIIHGAENTLHMPAESVRLHEAYPGEKGDAALILDGMAHGQTMQPDSPVFQQMIAAIDGKIRARCA</sequence>
<keyword evidence="2" id="KW-1185">Reference proteome</keyword>
<accession>A0A1G7G6B4</accession>
<dbReference type="OrthoDB" id="9805123at2"/>
<dbReference type="AlphaFoldDB" id="A0A1G7G6B4"/>
<organism evidence="1 2">
    <name type="scientific">Limimaricola pyoseonensis</name>
    <dbReference type="NCBI Taxonomy" id="521013"/>
    <lineage>
        <taxon>Bacteria</taxon>
        <taxon>Pseudomonadati</taxon>
        <taxon>Pseudomonadota</taxon>
        <taxon>Alphaproteobacteria</taxon>
        <taxon>Rhodobacterales</taxon>
        <taxon>Paracoccaceae</taxon>
        <taxon>Limimaricola</taxon>
    </lineage>
</organism>
<dbReference type="EMBL" id="FNAT01000004">
    <property type="protein sequence ID" value="SDE83647.1"/>
    <property type="molecule type" value="Genomic_DNA"/>
</dbReference>
<dbReference type="RefSeq" id="WP_090112866.1">
    <property type="nucleotide sequence ID" value="NZ_FNAT01000004.1"/>
</dbReference>
<reference evidence="2" key="1">
    <citation type="submission" date="2016-10" db="EMBL/GenBank/DDBJ databases">
        <authorList>
            <person name="Varghese N."/>
            <person name="Submissions S."/>
        </authorList>
    </citation>
    <scope>NUCLEOTIDE SEQUENCE [LARGE SCALE GENOMIC DNA]</scope>
    <source>
        <strain evidence="2">DSM 21424</strain>
    </source>
</reference>
<dbReference type="STRING" id="521013.SAMN04488567_2744"/>
<name>A0A1G7G6B4_9RHOB</name>
<proteinExistence type="predicted"/>
<protein>
    <submittedName>
        <fullName evidence="1">Pimeloyl-ACP methyl ester carboxylesterase</fullName>
    </submittedName>
</protein>